<feature type="domain" description="Tetrapyrrole methylase" evidence="7">
    <location>
        <begin position="270"/>
        <end position="472"/>
    </location>
</feature>
<dbReference type="NCBIfam" id="NF004647">
    <property type="entry name" value="PRK05990.1"/>
    <property type="match status" value="1"/>
</dbReference>
<dbReference type="GeneID" id="63460116"/>
<evidence type="ECO:0000259" key="7">
    <source>
        <dbReference type="Pfam" id="PF00590"/>
    </source>
</evidence>
<dbReference type="InterPro" id="IPR035996">
    <property type="entry name" value="4pyrrol_Methylase_sf"/>
</dbReference>
<dbReference type="CDD" id="cd11645">
    <property type="entry name" value="Precorrin_2_C20_MT"/>
    <property type="match status" value="1"/>
</dbReference>
<organism evidence="8 9">
    <name type="scientific">Dermatophilus congolensis</name>
    <dbReference type="NCBI Taxonomy" id="1863"/>
    <lineage>
        <taxon>Bacteria</taxon>
        <taxon>Bacillati</taxon>
        <taxon>Actinomycetota</taxon>
        <taxon>Actinomycetes</taxon>
        <taxon>Micrococcales</taxon>
        <taxon>Dermatophilaceae</taxon>
        <taxon>Dermatophilus</taxon>
    </lineage>
</organism>
<evidence type="ECO:0000313" key="9">
    <source>
        <dbReference type="Proteomes" id="UP000242637"/>
    </source>
</evidence>
<proteinExistence type="inferred from homology"/>
<feature type="domain" description="Tetrapyrrole methylase" evidence="7">
    <location>
        <begin position="8"/>
        <end position="225"/>
    </location>
</feature>
<evidence type="ECO:0000256" key="2">
    <source>
        <dbReference type="ARBA" id="ARBA00005879"/>
    </source>
</evidence>
<comment type="pathway">
    <text evidence="1">Cofactor biosynthesis; adenosylcobalamin biosynthesis.</text>
</comment>
<evidence type="ECO:0000256" key="1">
    <source>
        <dbReference type="ARBA" id="ARBA00004953"/>
    </source>
</evidence>
<sequence length="524" mass="56079">MNQAAPGKLIGVGVGPGDPELLTIKAARAIENADVIAYHEAKPGSSNARATAADHIHPHHIELPLTYPITTGTTNHPGGYTGAINDFYTEATHLIATHLDAGRTVAVLAEGDPFLYSSFQHLHERLAHTYPTQVIPGISSMTAVSTALGRPLVEATETLTILPGTLPTDELAARLATADCAVIMKLGRTFTSVRQALTTAGRLHEAWYVERVSHDEREVVTPLADVNPNNVPYFSLAVIPSRIGTADWMPAPTPPSQKESSCTGYVDVCGLGPAGAMWRSPQVTAALAQATDIIGYTTYVKRVPERPGLTRHLSDNKVELERAEFALDLALRGHRVAVVSSGDAGIFAMATAVLEAADQERYRHIPVRILPGITAAAAVAATVGAPIGHDFATISLSDRLKPFEVIRERVRAAAQADLVIALYNPASKERTWQLRSVIDDLRTFRAETTPVVVARAVGSESEKVTVTTLGDLDPDTVDMRTALIIGSTQTRLSTRMASGDRSTGAVCGDGTQHVLWTPRTYPQQ</sequence>
<dbReference type="PANTHER" id="PTHR47036:SF1">
    <property type="entry name" value="COBALT-FACTOR III C(17)-METHYLTRANSFERASE-RELATED"/>
    <property type="match status" value="1"/>
</dbReference>
<dbReference type="UniPathway" id="UPA00148"/>
<dbReference type="InterPro" id="IPR014776">
    <property type="entry name" value="4pyrrole_Mease_sub2"/>
</dbReference>
<keyword evidence="3" id="KW-0169">Cobalamin biosynthesis</keyword>
<dbReference type="CDD" id="cd11646">
    <property type="entry name" value="Precorrin_3B_C17_MT"/>
    <property type="match status" value="1"/>
</dbReference>
<keyword evidence="6" id="KW-0949">S-adenosyl-L-methionine</keyword>
<gene>
    <name evidence="8" type="primary">cobI</name>
    <name evidence="8" type="ORF">SAMEA4475696_01935</name>
</gene>
<name>A0A239VQM6_9MICO</name>
<dbReference type="EMBL" id="LT906453">
    <property type="protein sequence ID" value="SNV23924.1"/>
    <property type="molecule type" value="Genomic_DNA"/>
</dbReference>
<dbReference type="NCBIfam" id="TIGR01467">
    <property type="entry name" value="cobI_cbiL"/>
    <property type="match status" value="1"/>
</dbReference>
<dbReference type="InterPro" id="IPR012382">
    <property type="entry name" value="CobI/CbiL"/>
</dbReference>
<protein>
    <submittedName>
        <fullName evidence="8">Precorrin-2 C(20)-methyltransferase</fullName>
        <ecNumber evidence="8">2.1.1.130</ecNumber>
    </submittedName>
</protein>
<evidence type="ECO:0000256" key="6">
    <source>
        <dbReference type="ARBA" id="ARBA00022691"/>
    </source>
</evidence>
<dbReference type="NCBIfam" id="TIGR01466">
    <property type="entry name" value="cobJ_cbiH"/>
    <property type="match status" value="1"/>
</dbReference>
<dbReference type="GO" id="GO:0032259">
    <property type="term" value="P:methylation"/>
    <property type="evidence" value="ECO:0007669"/>
    <property type="project" value="UniProtKB-KW"/>
</dbReference>
<dbReference type="InterPro" id="IPR006363">
    <property type="entry name" value="Cbl_synth_CobJ/CibH_dom"/>
</dbReference>
<dbReference type="OrthoDB" id="9804789at2"/>
<keyword evidence="5 8" id="KW-0808">Transferase</keyword>
<dbReference type="RefSeq" id="WP_028326440.1">
    <property type="nucleotide sequence ID" value="NZ_JAAFNI010000001.1"/>
</dbReference>
<dbReference type="PANTHER" id="PTHR47036">
    <property type="entry name" value="COBALT-FACTOR III C(17)-METHYLTRANSFERASE-RELATED"/>
    <property type="match status" value="1"/>
</dbReference>
<dbReference type="InterPro" id="IPR014777">
    <property type="entry name" value="4pyrrole_Mease_sub1"/>
</dbReference>
<dbReference type="InterPro" id="IPR006364">
    <property type="entry name" value="CobI/CbiL/CobIJ_dom"/>
</dbReference>
<dbReference type="Pfam" id="PF00590">
    <property type="entry name" value="TP_methylase"/>
    <property type="match status" value="2"/>
</dbReference>
<dbReference type="AlphaFoldDB" id="A0A239VQM6"/>
<dbReference type="EC" id="2.1.1.130" evidence="8"/>
<dbReference type="Gene3D" id="3.30.950.10">
    <property type="entry name" value="Methyltransferase, Cobalt-precorrin-4 Transmethylase, Domain 2"/>
    <property type="match status" value="2"/>
</dbReference>
<dbReference type="Gene3D" id="3.40.1010.10">
    <property type="entry name" value="Cobalt-precorrin-4 Transmethylase, Domain 1"/>
    <property type="match status" value="2"/>
</dbReference>
<accession>A0A239VQM6</accession>
<dbReference type="InterPro" id="IPR051810">
    <property type="entry name" value="Precorrin_MeTrfase"/>
</dbReference>
<keyword evidence="4 8" id="KW-0489">Methyltransferase</keyword>
<evidence type="ECO:0000256" key="3">
    <source>
        <dbReference type="ARBA" id="ARBA00022573"/>
    </source>
</evidence>
<dbReference type="GO" id="GO:0030788">
    <property type="term" value="F:precorrin-2 C20-methyltransferase activity"/>
    <property type="evidence" value="ECO:0007669"/>
    <property type="project" value="UniProtKB-EC"/>
</dbReference>
<dbReference type="SUPFAM" id="SSF53790">
    <property type="entry name" value="Tetrapyrrole methylase"/>
    <property type="match status" value="2"/>
</dbReference>
<evidence type="ECO:0000256" key="5">
    <source>
        <dbReference type="ARBA" id="ARBA00022679"/>
    </source>
</evidence>
<reference evidence="8 9" key="1">
    <citation type="submission" date="2017-06" db="EMBL/GenBank/DDBJ databases">
        <authorList>
            <consortium name="Pathogen Informatics"/>
        </authorList>
    </citation>
    <scope>NUCLEOTIDE SEQUENCE [LARGE SCALE GENOMIC DNA]</scope>
    <source>
        <strain evidence="8 9">NCTC13039</strain>
    </source>
</reference>
<dbReference type="GO" id="GO:0009236">
    <property type="term" value="P:cobalamin biosynthetic process"/>
    <property type="evidence" value="ECO:0007669"/>
    <property type="project" value="UniProtKB-UniPathway"/>
</dbReference>
<dbReference type="Proteomes" id="UP000242637">
    <property type="component" value="Chromosome 1"/>
</dbReference>
<dbReference type="KEGG" id="dco:SAMEA4475696_1935"/>
<evidence type="ECO:0000313" key="8">
    <source>
        <dbReference type="EMBL" id="SNV23924.1"/>
    </source>
</evidence>
<dbReference type="STRING" id="1121387.GCA_000429885_00304"/>
<keyword evidence="9" id="KW-1185">Reference proteome</keyword>
<evidence type="ECO:0000256" key="4">
    <source>
        <dbReference type="ARBA" id="ARBA00022603"/>
    </source>
</evidence>
<dbReference type="InterPro" id="IPR000878">
    <property type="entry name" value="4pyrrol_Mease"/>
</dbReference>
<comment type="similarity">
    <text evidence="2">Belongs to the precorrin methyltransferase family.</text>
</comment>